<feature type="domain" description="Sulfatase N-terminal" evidence="3">
    <location>
        <begin position="27"/>
        <end position="355"/>
    </location>
</feature>
<keyword evidence="4" id="KW-0378">Hydrolase</keyword>
<name>A0A518CA83_9BACT</name>
<comment type="similarity">
    <text evidence="1">Belongs to the sulfatase family.</text>
</comment>
<evidence type="ECO:0000256" key="1">
    <source>
        <dbReference type="ARBA" id="ARBA00008779"/>
    </source>
</evidence>
<dbReference type="InterPro" id="IPR017850">
    <property type="entry name" value="Alkaline_phosphatase_core_sf"/>
</dbReference>
<dbReference type="Proteomes" id="UP000318626">
    <property type="component" value="Chromosome"/>
</dbReference>
<dbReference type="KEGG" id="bvo:Pan97_31390"/>
<dbReference type="SUPFAM" id="SSF53649">
    <property type="entry name" value="Alkaline phosphatase-like"/>
    <property type="match status" value="1"/>
</dbReference>
<reference evidence="5" key="1">
    <citation type="submission" date="2019-02" db="EMBL/GenBank/DDBJ databases">
        <title>Deep-cultivation of Planctomycetes and their phenomic and genomic characterization uncovers novel biology.</title>
        <authorList>
            <person name="Wiegand S."/>
            <person name="Jogler M."/>
            <person name="Boedeker C."/>
            <person name="Pinto D."/>
            <person name="Vollmers J."/>
            <person name="Rivas-Marin E."/>
            <person name="Kohn T."/>
            <person name="Peeters S.H."/>
            <person name="Heuer A."/>
            <person name="Rast P."/>
            <person name="Oberbeckmann S."/>
            <person name="Bunk B."/>
            <person name="Jeske O."/>
            <person name="Meyerdierks A."/>
            <person name="Storesund J.E."/>
            <person name="Kallscheuer N."/>
            <person name="Luecker S."/>
            <person name="Lage O.M."/>
            <person name="Pohl T."/>
            <person name="Merkel B.J."/>
            <person name="Hornburger P."/>
            <person name="Mueller R.-W."/>
            <person name="Bruemmer F."/>
            <person name="Labrenz M."/>
            <person name="Spormann A.M."/>
            <person name="Op den Camp H."/>
            <person name="Overmann J."/>
            <person name="Amann R."/>
            <person name="Jetten M.S.M."/>
            <person name="Mascher T."/>
            <person name="Medema M.H."/>
            <person name="Devos D.P."/>
            <person name="Kaster A.-K."/>
            <person name="Ovreas L."/>
            <person name="Rohde M."/>
            <person name="Galperin M.Y."/>
            <person name="Jogler C."/>
        </authorList>
    </citation>
    <scope>NUCLEOTIDE SEQUENCE [LARGE SCALE GENOMIC DNA]</scope>
    <source>
        <strain evidence="5">Pan97</strain>
    </source>
</reference>
<dbReference type="RefSeq" id="WP_241676310.1">
    <property type="nucleotide sequence ID" value="NZ_CP036289.1"/>
</dbReference>
<evidence type="ECO:0000259" key="3">
    <source>
        <dbReference type="Pfam" id="PF00884"/>
    </source>
</evidence>
<keyword evidence="2" id="KW-0732">Signal</keyword>
<dbReference type="PANTHER" id="PTHR42693:SF33">
    <property type="entry name" value="ARYLSULFATASE"/>
    <property type="match status" value="1"/>
</dbReference>
<dbReference type="Gene3D" id="3.30.1120.10">
    <property type="match status" value="1"/>
</dbReference>
<gene>
    <name evidence="4" type="primary">atsA_42</name>
    <name evidence="4" type="ORF">Pan97_31390</name>
</gene>
<dbReference type="GO" id="GO:0004065">
    <property type="term" value="F:arylsulfatase activity"/>
    <property type="evidence" value="ECO:0007669"/>
    <property type="project" value="UniProtKB-EC"/>
</dbReference>
<dbReference type="EC" id="3.1.6.1" evidence="4"/>
<sequence precursor="true">MKLIRLPLLLLLCCLVTAPISAAERPPNVILVFIDDMGWGDFSSFGNEDATTENCDRLAEEGIRFTQFYVNSPICSPSRTAISTGQYPQRWKISSYLAHRQLNKRRGMAQWLDPTAPMLADMLHDAGYATGHFGKWHMGGQRDVGEAPLISEYGFDASLTNFEGLGDRVLAELDAYDGKKPRLHTLGSDKLGRGKITWEKRDKITQTFVDATIDFIKEAKANNKPFYVNVWPDDVHSPFFPPKERRGDQTKRQLYLGVLETMDEQLGTLFDFVRSDEQLRDNTLILMCSDNGPELGAGSAGPYRGHKTTLYEGGVRSPLIVWGPGLIDADKSGTTNDQSVFAAFDLVPSLLSICGTSAKEGVTFDGEALPGVLLGKTNASHSTPICFRRPPDRPELEGQQLPDLAVRDGKWKLLCSYDGSDVELYDLDQDKSETTNVAEKNPQVVASLKGTLLAWHKSMPADNGQDWEPK</sequence>
<evidence type="ECO:0000313" key="4">
    <source>
        <dbReference type="EMBL" id="QDU76094.1"/>
    </source>
</evidence>
<dbReference type="Gene3D" id="3.40.720.10">
    <property type="entry name" value="Alkaline Phosphatase, subunit A"/>
    <property type="match status" value="1"/>
</dbReference>
<dbReference type="Pfam" id="PF00884">
    <property type="entry name" value="Sulfatase"/>
    <property type="match status" value="1"/>
</dbReference>
<proteinExistence type="inferred from homology"/>
<evidence type="ECO:0000313" key="5">
    <source>
        <dbReference type="Proteomes" id="UP000318626"/>
    </source>
</evidence>
<dbReference type="AlphaFoldDB" id="A0A518CA83"/>
<protein>
    <submittedName>
        <fullName evidence="4">Arylsulfatase</fullName>
        <ecNumber evidence="4">3.1.6.1</ecNumber>
    </submittedName>
</protein>
<dbReference type="InterPro" id="IPR000917">
    <property type="entry name" value="Sulfatase_N"/>
</dbReference>
<accession>A0A518CA83</accession>
<dbReference type="EMBL" id="CP036289">
    <property type="protein sequence ID" value="QDU76094.1"/>
    <property type="molecule type" value="Genomic_DNA"/>
</dbReference>
<dbReference type="InterPro" id="IPR050738">
    <property type="entry name" value="Sulfatase"/>
</dbReference>
<keyword evidence="5" id="KW-1185">Reference proteome</keyword>
<evidence type="ECO:0000256" key="2">
    <source>
        <dbReference type="SAM" id="SignalP"/>
    </source>
</evidence>
<feature type="chain" id="PRO_5021970182" evidence="2">
    <location>
        <begin position="23"/>
        <end position="470"/>
    </location>
</feature>
<dbReference type="PANTHER" id="PTHR42693">
    <property type="entry name" value="ARYLSULFATASE FAMILY MEMBER"/>
    <property type="match status" value="1"/>
</dbReference>
<feature type="signal peptide" evidence="2">
    <location>
        <begin position="1"/>
        <end position="22"/>
    </location>
</feature>
<organism evidence="4 5">
    <name type="scientific">Bremerella volcania</name>
    <dbReference type="NCBI Taxonomy" id="2527984"/>
    <lineage>
        <taxon>Bacteria</taxon>
        <taxon>Pseudomonadati</taxon>
        <taxon>Planctomycetota</taxon>
        <taxon>Planctomycetia</taxon>
        <taxon>Pirellulales</taxon>
        <taxon>Pirellulaceae</taxon>
        <taxon>Bremerella</taxon>
    </lineage>
</organism>